<keyword evidence="5 11" id="KW-0963">Cytoplasm</keyword>
<evidence type="ECO:0000256" key="5">
    <source>
        <dbReference type="ARBA" id="ARBA00022490"/>
    </source>
</evidence>
<evidence type="ECO:0000256" key="12">
    <source>
        <dbReference type="SAM" id="MobiDB-lite"/>
    </source>
</evidence>
<feature type="compositionally biased region" description="Basic residues" evidence="12">
    <location>
        <begin position="562"/>
        <end position="571"/>
    </location>
</feature>
<sequence length="673" mass="75376">MAAASEVSQLFSDLEQCEKSGNYIKGLKIANKILEKVPNDKDAFQCKIVCFMQQGKFHDALQILKSSRVKKGISLPFEEAYCLYRLNKTTEALDVLKAIEEPSPKEKELLAQVYYRLEEYKKCYELYTNLIKNSQDDYGDERETNLAAVIAASRSSGQSDISCEGLREDTYELCYNAACLTIADGEMETAAEKLLWAEDLCRKSMEEEGDVTEEEIESELGVLRVQRGYTCQILGKDDEAMKLYNHVLKSRPNDVAISAVASNNVVSLNKDRDIFDSKKKIKVATADGIETKLNDRQRQYIAFNKCLVLMYSNQNDACRKAAKGLETKYPESDFPILIQAALLFREKQHQDAVNTLEVSDTADKNENRKHVEVHAQCSMQVSLAIVQLHLILGNSLEACQRLRSIENIKHRPAVVALLVNLYTHAGDIDAAVQVLDDAVSYAKDNEGTVEQDELVRLLRENVAYKLKRGKTKEAVAVLEYLHDLDPDDLKTIAHLVAAYSQIDPKKSEQYSRKLPPLEGDQVDVNALEISLGTRYARKTAKLVSDGLKEKPKQEEKQDVVVKRRRKKKPGKLPKNYNREVDPDPERWLPRRERSYYKGKRQKKAAAIGKGTQGATASQESPSSRAASSPKATSPPGTPGGTSGSSTAGVVPPRQQQPQASKKKQRPKKKKGGW</sequence>
<keyword evidence="6" id="KW-0677">Repeat</keyword>
<feature type="compositionally biased region" description="Low complexity" evidence="12">
    <location>
        <begin position="620"/>
        <end position="634"/>
    </location>
</feature>
<dbReference type="GO" id="GO:0006614">
    <property type="term" value="P:SRP-dependent cotranslational protein targeting to membrane"/>
    <property type="evidence" value="ECO:0007669"/>
    <property type="project" value="UniProtKB-UniRule"/>
</dbReference>
<accession>A0A7D9E308</accession>
<feature type="compositionally biased region" description="Basic residues" evidence="12">
    <location>
        <begin position="660"/>
        <end position="673"/>
    </location>
</feature>
<proteinExistence type="inferred from homology"/>
<dbReference type="FunFam" id="1.25.40.10:FF:000062">
    <property type="entry name" value="Signal recognition particle subunit SRP72"/>
    <property type="match status" value="1"/>
</dbReference>
<keyword evidence="14" id="KW-1185">Reference proteome</keyword>
<comment type="caution">
    <text evidence="13">The sequence shown here is derived from an EMBL/GenBank/DDBJ whole genome shotgun (WGS) entry which is preliminary data.</text>
</comment>
<dbReference type="PANTHER" id="PTHR14094">
    <property type="entry name" value="SIGNAL RECOGNITION PARTICLE 72"/>
    <property type="match status" value="1"/>
</dbReference>
<reference evidence="13" key="1">
    <citation type="submission" date="2020-04" db="EMBL/GenBank/DDBJ databases">
        <authorList>
            <person name="Alioto T."/>
            <person name="Alioto T."/>
            <person name="Gomez Garrido J."/>
        </authorList>
    </citation>
    <scope>NUCLEOTIDE SEQUENCE</scope>
    <source>
        <strain evidence="13">A484AB</strain>
    </source>
</reference>
<name>A0A7D9E308_PARCT</name>
<dbReference type="GO" id="GO:0008312">
    <property type="term" value="F:7S RNA binding"/>
    <property type="evidence" value="ECO:0007669"/>
    <property type="project" value="InterPro"/>
</dbReference>
<evidence type="ECO:0000256" key="4">
    <source>
        <dbReference type="ARBA" id="ARBA00018350"/>
    </source>
</evidence>
<evidence type="ECO:0000256" key="8">
    <source>
        <dbReference type="ARBA" id="ARBA00022824"/>
    </source>
</evidence>
<dbReference type="Proteomes" id="UP001152795">
    <property type="component" value="Unassembled WGS sequence"/>
</dbReference>
<evidence type="ECO:0000313" key="13">
    <source>
        <dbReference type="EMBL" id="CAB3998811.1"/>
    </source>
</evidence>
<dbReference type="Pfam" id="PF17004">
    <property type="entry name" value="SRP_TPR_like"/>
    <property type="match status" value="1"/>
</dbReference>
<keyword evidence="8" id="KW-0256">Endoplasmic reticulum</keyword>
<evidence type="ECO:0000256" key="2">
    <source>
        <dbReference type="ARBA" id="ARBA00004496"/>
    </source>
</evidence>
<dbReference type="GO" id="GO:0005786">
    <property type="term" value="C:signal recognition particle, endoplasmic reticulum targeting"/>
    <property type="evidence" value="ECO:0007669"/>
    <property type="project" value="UniProtKB-UniRule"/>
</dbReference>
<dbReference type="EMBL" id="CACRXK020003444">
    <property type="protein sequence ID" value="CAB3998811.1"/>
    <property type="molecule type" value="Genomic_DNA"/>
</dbReference>
<feature type="compositionally biased region" description="Low complexity" evidence="12">
    <location>
        <begin position="643"/>
        <end position="659"/>
    </location>
</feature>
<comment type="similarity">
    <text evidence="3 11">Belongs to the SRP72 family.</text>
</comment>
<dbReference type="PIRSF" id="PIRSF038922">
    <property type="entry name" value="SRP72"/>
    <property type="match status" value="1"/>
</dbReference>
<dbReference type="InterPro" id="IPR019734">
    <property type="entry name" value="TPR_rpt"/>
</dbReference>
<evidence type="ECO:0000256" key="9">
    <source>
        <dbReference type="ARBA" id="ARBA00023135"/>
    </source>
</evidence>
<dbReference type="InterPro" id="IPR026270">
    <property type="entry name" value="SRP72"/>
</dbReference>
<dbReference type="InterPro" id="IPR013699">
    <property type="entry name" value="Signal_recog_part_SRP72_RNA-bd"/>
</dbReference>
<comment type="subcellular location">
    <subcellularLocation>
        <location evidence="2 11">Cytoplasm</location>
    </subcellularLocation>
    <subcellularLocation>
        <location evidence="1">Endoplasmic reticulum</location>
    </subcellularLocation>
</comment>
<evidence type="ECO:0000256" key="6">
    <source>
        <dbReference type="ARBA" id="ARBA00022737"/>
    </source>
</evidence>
<gene>
    <name evidence="13" type="ORF">PACLA_8A057502</name>
</gene>
<dbReference type="InterPro" id="IPR011990">
    <property type="entry name" value="TPR-like_helical_dom_sf"/>
</dbReference>
<protein>
    <recommendedName>
        <fullName evidence="4 11">Signal recognition particle subunit SRP72</fullName>
    </recommendedName>
</protein>
<evidence type="ECO:0000313" key="14">
    <source>
        <dbReference type="Proteomes" id="UP001152795"/>
    </source>
</evidence>
<evidence type="ECO:0000256" key="3">
    <source>
        <dbReference type="ARBA" id="ARBA00007676"/>
    </source>
</evidence>
<dbReference type="GO" id="GO:0043022">
    <property type="term" value="F:ribosome binding"/>
    <property type="evidence" value="ECO:0007669"/>
    <property type="project" value="TreeGrafter"/>
</dbReference>
<dbReference type="SMART" id="SM00028">
    <property type="entry name" value="TPR"/>
    <property type="match status" value="3"/>
</dbReference>
<evidence type="ECO:0000256" key="10">
    <source>
        <dbReference type="ARBA" id="ARBA00023274"/>
    </source>
</evidence>
<keyword evidence="10 11" id="KW-0687">Ribonucleoprotein</keyword>
<feature type="compositionally biased region" description="Basic and acidic residues" evidence="12">
    <location>
        <begin position="546"/>
        <end position="561"/>
    </location>
</feature>
<organism evidence="13 14">
    <name type="scientific">Paramuricea clavata</name>
    <name type="common">Red gorgonian</name>
    <name type="synonym">Violescent sea-whip</name>
    <dbReference type="NCBI Taxonomy" id="317549"/>
    <lineage>
        <taxon>Eukaryota</taxon>
        <taxon>Metazoa</taxon>
        <taxon>Cnidaria</taxon>
        <taxon>Anthozoa</taxon>
        <taxon>Octocorallia</taxon>
        <taxon>Malacalcyonacea</taxon>
        <taxon>Plexauridae</taxon>
        <taxon>Paramuricea</taxon>
    </lineage>
</organism>
<keyword evidence="7" id="KW-0802">TPR repeat</keyword>
<dbReference type="GO" id="GO:0005783">
    <property type="term" value="C:endoplasmic reticulum"/>
    <property type="evidence" value="ECO:0007669"/>
    <property type="project" value="UniProtKB-SubCell"/>
</dbReference>
<keyword evidence="9 11" id="KW-0733">Signal recognition particle</keyword>
<dbReference type="FunFam" id="1.25.40.10:FF:000191">
    <property type="entry name" value="Signal recognition particle subunit SRP72"/>
    <property type="match status" value="1"/>
</dbReference>
<evidence type="ECO:0000256" key="1">
    <source>
        <dbReference type="ARBA" id="ARBA00004240"/>
    </source>
</evidence>
<evidence type="ECO:0000256" key="7">
    <source>
        <dbReference type="ARBA" id="ARBA00022803"/>
    </source>
</evidence>
<comment type="function">
    <text evidence="11">Component of the signal recognition particle (SRP) complex, a ribonucleoprotein complex that mediates the cotranslational targeting of secretory and membrane proteins to the endoplasmic reticulum (ER).</text>
</comment>
<dbReference type="SUPFAM" id="SSF48452">
    <property type="entry name" value="TPR-like"/>
    <property type="match status" value="2"/>
</dbReference>
<dbReference type="InterPro" id="IPR031545">
    <property type="entry name" value="SRP72_TPR-like"/>
</dbReference>
<dbReference type="PANTHER" id="PTHR14094:SF9">
    <property type="entry name" value="SIGNAL RECOGNITION PARTICLE SUBUNIT SRP72"/>
    <property type="match status" value="1"/>
</dbReference>
<dbReference type="AlphaFoldDB" id="A0A7D9E308"/>
<dbReference type="Gene3D" id="1.25.40.10">
    <property type="entry name" value="Tetratricopeptide repeat domain"/>
    <property type="match status" value="2"/>
</dbReference>
<dbReference type="Pfam" id="PF08492">
    <property type="entry name" value="SRP72"/>
    <property type="match status" value="1"/>
</dbReference>
<dbReference type="OrthoDB" id="5421607at2759"/>
<feature type="compositionally biased region" description="Basic and acidic residues" evidence="12">
    <location>
        <begin position="576"/>
        <end position="595"/>
    </location>
</feature>
<feature type="region of interest" description="Disordered" evidence="12">
    <location>
        <begin position="546"/>
        <end position="673"/>
    </location>
</feature>
<evidence type="ECO:0000256" key="11">
    <source>
        <dbReference type="PIRNR" id="PIRNR038922"/>
    </source>
</evidence>